<evidence type="ECO:0000259" key="4">
    <source>
        <dbReference type="Pfam" id="PF08366"/>
    </source>
</evidence>
<dbReference type="PANTHER" id="PTHR10241:SF29">
    <property type="entry name" value="LETHAL(2) GIANT LARVAE PROTEIN"/>
    <property type="match status" value="1"/>
</dbReference>
<dbReference type="PRINTS" id="PR00962">
    <property type="entry name" value="LETHAL2GIANT"/>
</dbReference>
<dbReference type="GO" id="GO:0032878">
    <property type="term" value="P:regulation of establishment or maintenance of cell polarity"/>
    <property type="evidence" value="ECO:0007669"/>
    <property type="project" value="TreeGrafter"/>
</dbReference>
<evidence type="ECO:0000313" key="5">
    <source>
        <dbReference type="EMBL" id="RTG84777.1"/>
    </source>
</evidence>
<dbReference type="InterPro" id="IPR000664">
    <property type="entry name" value="Lethal2_giant"/>
</dbReference>
<name>A0A430QAP5_SCHBO</name>
<feature type="domain" description="Lethal giant larvae homologue 2" evidence="4">
    <location>
        <begin position="266"/>
        <end position="315"/>
    </location>
</feature>
<dbReference type="GO" id="GO:0005096">
    <property type="term" value="F:GTPase activator activity"/>
    <property type="evidence" value="ECO:0007669"/>
    <property type="project" value="TreeGrafter"/>
</dbReference>
<feature type="region of interest" description="Disordered" evidence="3">
    <location>
        <begin position="1385"/>
        <end position="1405"/>
    </location>
</feature>
<evidence type="ECO:0000256" key="1">
    <source>
        <dbReference type="ARBA" id="ARBA00022574"/>
    </source>
</evidence>
<proteinExistence type="predicted"/>
<keyword evidence="2" id="KW-0677">Repeat</keyword>
<dbReference type="STRING" id="6184.A0A430QAP5"/>
<keyword evidence="1" id="KW-0853">WD repeat</keyword>
<dbReference type="GO" id="GO:0008593">
    <property type="term" value="P:regulation of Notch signaling pathway"/>
    <property type="evidence" value="ECO:0007669"/>
    <property type="project" value="TreeGrafter"/>
</dbReference>
<feature type="non-terminal residue" evidence="5">
    <location>
        <position position="1"/>
    </location>
</feature>
<dbReference type="SUPFAM" id="SSF50978">
    <property type="entry name" value="WD40 repeat-like"/>
    <property type="match status" value="1"/>
</dbReference>
<protein>
    <submittedName>
        <fullName evidence="5">Lethal(2) giant larvae protein</fullName>
    </submittedName>
</protein>
<dbReference type="Pfam" id="PF08366">
    <property type="entry name" value="LLGL"/>
    <property type="match status" value="1"/>
</dbReference>
<dbReference type="GO" id="GO:0006893">
    <property type="term" value="P:Golgi to plasma membrane transport"/>
    <property type="evidence" value="ECO:0007669"/>
    <property type="project" value="TreeGrafter"/>
</dbReference>
<dbReference type="InterPro" id="IPR036322">
    <property type="entry name" value="WD40_repeat_dom_sf"/>
</dbReference>
<evidence type="ECO:0000313" key="6">
    <source>
        <dbReference type="Proteomes" id="UP000290809"/>
    </source>
</evidence>
<dbReference type="GO" id="GO:0005886">
    <property type="term" value="C:plasma membrane"/>
    <property type="evidence" value="ECO:0007669"/>
    <property type="project" value="TreeGrafter"/>
</dbReference>
<feature type="compositionally biased region" description="Low complexity" evidence="3">
    <location>
        <begin position="1385"/>
        <end position="1403"/>
    </location>
</feature>
<dbReference type="GO" id="GO:0030864">
    <property type="term" value="C:cortical actin cytoskeleton"/>
    <property type="evidence" value="ECO:0007669"/>
    <property type="project" value="TreeGrafter"/>
</dbReference>
<dbReference type="Proteomes" id="UP000290809">
    <property type="component" value="Unassembled WGS sequence"/>
</dbReference>
<reference evidence="5 6" key="1">
    <citation type="journal article" date="2019" name="PLoS Pathog.">
        <title>Genome sequence of the bovine parasite Schistosoma bovis Tanzania.</title>
        <authorList>
            <person name="Oey H."/>
            <person name="Zakrzewski M."/>
            <person name="Gobert G."/>
            <person name="Gravermann K."/>
            <person name="Stoye J."/>
            <person name="Jones M."/>
            <person name="Mcmanus D."/>
            <person name="Krause L."/>
        </authorList>
    </citation>
    <scope>NUCLEOTIDE SEQUENCE [LARGE SCALE GENOMIC DNA]</scope>
    <source>
        <strain evidence="5 6">TAN1997</strain>
    </source>
</reference>
<keyword evidence="6" id="KW-1185">Reference proteome</keyword>
<evidence type="ECO:0000256" key="2">
    <source>
        <dbReference type="ARBA" id="ARBA00022737"/>
    </source>
</evidence>
<comment type="caution">
    <text evidence="5">The sequence shown here is derived from an EMBL/GenBank/DDBJ whole genome shotgun (WGS) entry which is preliminary data.</text>
</comment>
<dbReference type="EMBL" id="QMKO01002104">
    <property type="protein sequence ID" value="RTG84777.1"/>
    <property type="molecule type" value="Genomic_DNA"/>
</dbReference>
<gene>
    <name evidence="5" type="ORF">DC041_0005882</name>
</gene>
<feature type="region of interest" description="Disordered" evidence="3">
    <location>
        <begin position="803"/>
        <end position="822"/>
    </location>
</feature>
<organism evidence="5 6">
    <name type="scientific">Schistosoma bovis</name>
    <name type="common">Blood fluke</name>
    <dbReference type="NCBI Taxonomy" id="6184"/>
    <lineage>
        <taxon>Eukaryota</taxon>
        <taxon>Metazoa</taxon>
        <taxon>Spiralia</taxon>
        <taxon>Lophotrochozoa</taxon>
        <taxon>Platyhelminthes</taxon>
        <taxon>Trematoda</taxon>
        <taxon>Digenea</taxon>
        <taxon>Strigeidida</taxon>
        <taxon>Schistosomatoidea</taxon>
        <taxon>Schistosomatidae</taxon>
        <taxon>Schistosoma</taxon>
    </lineage>
</organism>
<dbReference type="GO" id="GO:0051294">
    <property type="term" value="P:establishment of spindle orientation"/>
    <property type="evidence" value="ECO:0007669"/>
    <property type="project" value="TreeGrafter"/>
</dbReference>
<dbReference type="InterPro" id="IPR013577">
    <property type="entry name" value="LLGL2"/>
</dbReference>
<dbReference type="GO" id="GO:0045159">
    <property type="term" value="F:myosin II binding"/>
    <property type="evidence" value="ECO:0007669"/>
    <property type="project" value="TreeGrafter"/>
</dbReference>
<accession>A0A430QAP5</accession>
<feature type="compositionally biased region" description="Polar residues" evidence="3">
    <location>
        <begin position="803"/>
        <end position="813"/>
    </location>
</feature>
<dbReference type="GO" id="GO:0030866">
    <property type="term" value="P:cortical actin cytoskeleton organization"/>
    <property type="evidence" value="ECO:0007669"/>
    <property type="project" value="TreeGrafter"/>
</dbReference>
<sequence>YGKPGISFSAVHETNAQYIQVVFLTGSRKLVTLTDSDDMYLWELTSVSQTSCQLVQRSCLKRIISQLKSLPSGVPSISTNNEEISHVTALCYASDGRSILIGTDNGWVASVRLNTNTATDDFTKFWCLPSADDAINPSRILDGISPDRRQRLRADAVVVLLERPGFPGQLLIGYNSGLSLLFDLRSDRIMALLPWQHGLEAAAWCGGSGQPNRSNPTSHQPQLGMRLLTAHSDGSLGVWSLKEIGFGTTTISPIQPPLLQMEEAPSMPYGPFPCKLISKVFWLPSALGGITVFVGGMPRATYGERHTVSILRGSNIDQAANASVVAARLAVAAEAEDDDEIPEESSLSAPPIHVFDSDAPEHVCLDLPSSLVDLVPVGSVDGPVQILILLCEEEMVVIDLITSGWPFMRPPYLTCLHTTSLTTYNLITQVSPTLLSNLEAAGAYYGPEGRFGRGGAIADNPSGGGWSSLPWPIQGGHALINGSRLSTSSLGGNILYTDDLLLTGHEDGSVAFWRLSAGGCLRRIYTLYTAILFEDVSQLDHPNGVDDDGDAWPPFRQAGVFDPFMDDSRVAIQFIYLVDNTLVVGGAAGQAIVYQFLNFTPCIEPAIVTIKKSMPGFQWKGHAPLTLRKCFSNKITVNPEQATPLPAQLQATGVIFVQPPARITSLLSSEFELTHLKEFSQSQTNNIGGDGGLQILLALGTPHGFGVVFVPKPLSNNDSNTKKPLPPQPLLAVSTIPDNIDALQEAAAGEGWARRRTRELKKSLRDSFRRLKRVRSTKSNFQPVAPASTANVSRAGIRRTVTQSNRAAPNQTDVAPLDEAERRSGRVPDENILLISQYNVEREICDRVQDTANVAIVSCFAFGPPLFKSSPSNSRPMLHPVATLFIGTKAGTVKLYSIFVDKTSLNSSVLPKLQLYYSRELILQHRAPVLSLRLIDAKSNMPYSLSDYKHYISDSGKSHNLPVLSVVSEEQIRLFNLPNLHLKFKARITAIDGYRIKSASVVGFRIHGKTSSSLSKESTVDSACGDLERSNASGISVTSQTNQNCEYSFVFTNVGGQAVLLSMPQLRRMDTLHLLDSHDVVAVSSVVFSQPGSINVNTSCYVPGPALGLYQLAPGQVCIHSVNDTCVPLVSHYSIYYSLFNIDYKHYISDSGKSHNLPVLSVVSEEQIRLFNLPNLHLKFKARITAIDGYRIKSASVVGFRIHGKTSSSLSKESTVDSACGDLERSNASGISVTSQTNQNCEYSFVFTNVGGQAVLLSMPQLRRMDTLHLLDSHDVVAVSSVVFSQPGSINVNTSCYVPGPALGLYQLAPGQLTLFDVVRTGQKASSLGVSYRPIYRLSLIGNPNSNMKTLCEKTNSIGDSRISNRSVLSTSQLHNISQTSSVLSSSVQNQSNSMSSHNLSDSIRNGLVSPSVSCTSDRNNHRYF</sequence>
<evidence type="ECO:0000256" key="3">
    <source>
        <dbReference type="SAM" id="MobiDB-lite"/>
    </source>
</evidence>
<dbReference type="GO" id="GO:0019905">
    <property type="term" value="F:syntaxin binding"/>
    <property type="evidence" value="ECO:0007669"/>
    <property type="project" value="TreeGrafter"/>
</dbReference>
<dbReference type="PANTHER" id="PTHR10241">
    <property type="entry name" value="LETHAL 2 GIANT LARVAE PROTEIN"/>
    <property type="match status" value="1"/>
</dbReference>